<reference evidence="1 2" key="1">
    <citation type="submission" date="2016-10" db="EMBL/GenBank/DDBJ databases">
        <authorList>
            <person name="de Groot N.N."/>
        </authorList>
    </citation>
    <scope>NUCLEOTIDE SEQUENCE [LARGE SCALE GENOMIC DNA]</scope>
    <source>
        <strain evidence="1 2">DSM 12130</strain>
    </source>
</reference>
<evidence type="ECO:0000313" key="1">
    <source>
        <dbReference type="EMBL" id="SDP49600.1"/>
    </source>
</evidence>
<dbReference type="Gene3D" id="3.40.50.12370">
    <property type="match status" value="1"/>
</dbReference>
<dbReference type="EMBL" id="FNJI01000022">
    <property type="protein sequence ID" value="SDP49600.1"/>
    <property type="molecule type" value="Genomic_DNA"/>
</dbReference>
<dbReference type="Proteomes" id="UP000199073">
    <property type="component" value="Unassembled WGS sequence"/>
</dbReference>
<dbReference type="OrthoDB" id="5430193at2"/>
<evidence type="ECO:0008006" key="3">
    <source>
        <dbReference type="Google" id="ProtNLM"/>
    </source>
</evidence>
<gene>
    <name evidence="1" type="ORF">SAMN05660330_02951</name>
</gene>
<proteinExistence type="predicted"/>
<dbReference type="AlphaFoldDB" id="A0A1H0T7A6"/>
<accession>A0A1H0T7A6</accession>
<sequence length="294" mass="32303">MKLHFLISISSESEKLFGVRFLRSFFKTDNLCDITLFHVNTTDLKSQACSLMAMWESPGTDNTAPLTVAAKKAIARAKLLLQSGDIGVDSLKTKTITERHGKVGDILLEGANNMYDAMILGRRTTYALQWMFERAADEIAQALIRNAALSSPIWICCDPEEGRRHVLLCVDGSRSSLRMADHVGYILSFIPVHNVTLLHVKGPLSSDSEPIFRESESILAGHHIGPERITQKTVTGLSVINTICREETTGEYAAVAVGLSRQPDKSITLGSWKVGKTTTALLSKISRASLWCCP</sequence>
<organism evidence="1 2">
    <name type="scientific">Desulforhopalus singaporensis</name>
    <dbReference type="NCBI Taxonomy" id="91360"/>
    <lineage>
        <taxon>Bacteria</taxon>
        <taxon>Pseudomonadati</taxon>
        <taxon>Thermodesulfobacteriota</taxon>
        <taxon>Desulfobulbia</taxon>
        <taxon>Desulfobulbales</taxon>
        <taxon>Desulfocapsaceae</taxon>
        <taxon>Desulforhopalus</taxon>
    </lineage>
</organism>
<protein>
    <recommendedName>
        <fullName evidence="3">Nucleotide-binding universal stress protein, UspA family</fullName>
    </recommendedName>
</protein>
<keyword evidence="2" id="KW-1185">Reference proteome</keyword>
<name>A0A1H0T7A6_9BACT</name>
<dbReference type="RefSeq" id="WP_092224168.1">
    <property type="nucleotide sequence ID" value="NZ_FNJI01000022.1"/>
</dbReference>
<evidence type="ECO:0000313" key="2">
    <source>
        <dbReference type="Proteomes" id="UP000199073"/>
    </source>
</evidence>
<dbReference type="STRING" id="91360.SAMN05660330_02951"/>